<dbReference type="Pfam" id="PF04011">
    <property type="entry name" value="LemA"/>
    <property type="match status" value="1"/>
</dbReference>
<evidence type="ECO:0000256" key="2">
    <source>
        <dbReference type="ARBA" id="ARBA00008854"/>
    </source>
</evidence>
<evidence type="ECO:0000256" key="5">
    <source>
        <dbReference type="ARBA" id="ARBA00023136"/>
    </source>
</evidence>
<dbReference type="SUPFAM" id="SSF140478">
    <property type="entry name" value="LemA-like"/>
    <property type="match status" value="1"/>
</dbReference>
<dbReference type="InterPro" id="IPR023353">
    <property type="entry name" value="LemA-like_dom_sf"/>
</dbReference>
<dbReference type="PANTHER" id="PTHR34478">
    <property type="entry name" value="PROTEIN LEMA"/>
    <property type="match status" value="1"/>
</dbReference>
<keyword evidence="7" id="KW-1185">Reference proteome</keyword>
<name>A0ABX3K756_9GAMM</name>
<dbReference type="Gene3D" id="1.20.1440.20">
    <property type="entry name" value="LemA-like domain"/>
    <property type="match status" value="1"/>
</dbReference>
<evidence type="ECO:0000256" key="3">
    <source>
        <dbReference type="ARBA" id="ARBA00022692"/>
    </source>
</evidence>
<evidence type="ECO:0008006" key="8">
    <source>
        <dbReference type="Google" id="ProtNLM"/>
    </source>
</evidence>
<comment type="similarity">
    <text evidence="2">Belongs to the LemA family.</text>
</comment>
<sequence length="190" mass="21718">MGTIILLILFTLILLAIWAIRINNTIISNYNGVERAWASVLTQERQKNKIIPYVEQLVEDYKLHETSLFTEITKLRTSLDQLSDAQVDTELLEEAEKQTSNFLSGLRVTVEAYPELKASDAYLKLMDEISEQQEQVGAALRIFNQNVESFNTSIQVFPNSLVNKWVNNKQAITVFYDSEASAGFEYKPNF</sequence>
<evidence type="ECO:0000313" key="6">
    <source>
        <dbReference type="EMBL" id="OOE83207.1"/>
    </source>
</evidence>
<evidence type="ECO:0000313" key="7">
    <source>
        <dbReference type="Proteomes" id="UP000189410"/>
    </source>
</evidence>
<dbReference type="Proteomes" id="UP000189410">
    <property type="component" value="Unassembled WGS sequence"/>
</dbReference>
<keyword evidence="5" id="KW-0472">Membrane</keyword>
<dbReference type="RefSeq" id="WP_077639256.1">
    <property type="nucleotide sequence ID" value="NZ_MUFB01000022.1"/>
</dbReference>
<accession>A0ABX3K756</accession>
<organism evidence="6 7">
    <name type="scientific">Salinivibrio siamensis</name>
    <dbReference type="NCBI Taxonomy" id="414286"/>
    <lineage>
        <taxon>Bacteria</taxon>
        <taxon>Pseudomonadati</taxon>
        <taxon>Pseudomonadota</taxon>
        <taxon>Gammaproteobacteria</taxon>
        <taxon>Vibrionales</taxon>
        <taxon>Vibrionaceae</taxon>
        <taxon>Salinivibrio</taxon>
    </lineage>
</organism>
<evidence type="ECO:0000256" key="1">
    <source>
        <dbReference type="ARBA" id="ARBA00004167"/>
    </source>
</evidence>
<keyword evidence="4" id="KW-1133">Transmembrane helix</keyword>
<reference evidence="6 7" key="1">
    <citation type="journal article" date="2017" name="Genome Announc.">
        <title>Draft Genome Sequences of Salinivibrio proteolyticus, Salinivibrio sharmensis, Salinivibrio siamensis, Salinivibrio costicola subsp. alcaliphilus, Salinivibrio costicola subsp. vallismortis, and 29 New Isolates Belonging to the Genus Salinivibrio.</title>
        <authorList>
            <person name="Lopez-Hermoso C."/>
            <person name="de la Haba R.R."/>
            <person name="Sanchez-Porro C."/>
            <person name="Bayliss S.C."/>
            <person name="Feil E.J."/>
            <person name="Ventosa A."/>
        </authorList>
    </citation>
    <scope>NUCLEOTIDE SEQUENCE [LARGE SCALE GENOMIC DNA]</scope>
    <source>
        <strain evidence="6 7">JCM 14472</strain>
    </source>
</reference>
<comment type="subcellular location">
    <subcellularLocation>
        <location evidence="1">Membrane</location>
        <topology evidence="1">Single-pass membrane protein</topology>
    </subcellularLocation>
</comment>
<dbReference type="InterPro" id="IPR007156">
    <property type="entry name" value="MamQ_LemA"/>
</dbReference>
<dbReference type="PANTHER" id="PTHR34478:SF1">
    <property type="entry name" value="PROTEIN LEMA"/>
    <property type="match status" value="1"/>
</dbReference>
<evidence type="ECO:0000256" key="4">
    <source>
        <dbReference type="ARBA" id="ARBA00022989"/>
    </source>
</evidence>
<protein>
    <recommendedName>
        <fullName evidence="8">LemA family protein</fullName>
    </recommendedName>
</protein>
<keyword evidence="3" id="KW-0812">Transmembrane</keyword>
<proteinExistence type="inferred from homology"/>
<dbReference type="EMBL" id="MUFB01000022">
    <property type="protein sequence ID" value="OOE83207.1"/>
    <property type="molecule type" value="Genomic_DNA"/>
</dbReference>
<comment type="caution">
    <text evidence="6">The sequence shown here is derived from an EMBL/GenBank/DDBJ whole genome shotgun (WGS) entry which is preliminary data.</text>
</comment>
<gene>
    <name evidence="6" type="ORF">BZG73_11950</name>
</gene>